<dbReference type="Pfam" id="PF18347">
    <property type="entry name" value="DUF5606"/>
    <property type="match status" value="1"/>
</dbReference>
<name>A0ABY4B2Y9_9BACT</name>
<reference evidence="4 5" key="1">
    <citation type="submission" date="2022-03" db="EMBL/GenBank/DDBJ databases">
        <title>Hymenobactersp. isolated from the air.</title>
        <authorList>
            <person name="Won M."/>
            <person name="Kwon S.-W."/>
        </authorList>
    </citation>
    <scope>NUCLEOTIDE SEQUENCE [LARGE SCALE GENOMIC DNA]</scope>
    <source>
        <strain evidence="4 5">KACC 22596</strain>
    </source>
</reference>
<evidence type="ECO:0000313" key="5">
    <source>
        <dbReference type="Proteomes" id="UP000831390"/>
    </source>
</evidence>
<feature type="domain" description="DUF6852" evidence="3">
    <location>
        <begin position="54"/>
        <end position="123"/>
    </location>
</feature>
<dbReference type="Gene3D" id="1.10.10.1650">
    <property type="match status" value="1"/>
</dbReference>
<dbReference type="InterPro" id="IPR049282">
    <property type="entry name" value="BVU_3817_N_sf"/>
</dbReference>
<evidence type="ECO:0000259" key="3">
    <source>
        <dbReference type="Pfam" id="PF21186"/>
    </source>
</evidence>
<organism evidence="4 5">
    <name type="scientific">Hymenobacter monticola</name>
    <dbReference type="NCBI Taxonomy" id="1705399"/>
    <lineage>
        <taxon>Bacteria</taxon>
        <taxon>Pseudomonadati</taxon>
        <taxon>Bacteroidota</taxon>
        <taxon>Cytophagia</taxon>
        <taxon>Cytophagales</taxon>
        <taxon>Hymenobacteraceae</taxon>
        <taxon>Hymenobacter</taxon>
    </lineage>
</organism>
<dbReference type="Pfam" id="PF21186">
    <property type="entry name" value="DUF6852"/>
    <property type="match status" value="1"/>
</dbReference>
<sequence length="216" mass="22834">MPYELQELAAISGMPGLYRLVRAARHGVLVESLDEKATRTLAPARNKVSLLSEISIYTQDPDQTVPLTEVFERIYQKHGAASPVTAKSSEGELTDFLAGVIPDYDRDRVYLSDIKKLANWYGIVSKHRPYQAAETAASEASATEAPASEAAAETPAAEAAPAASKAKRKGAKASEEPAANEPLSTGGVIGETDAAPTAEGNPEATAPAKKSRKKAE</sequence>
<evidence type="ECO:0000259" key="2">
    <source>
        <dbReference type="Pfam" id="PF18347"/>
    </source>
</evidence>
<feature type="compositionally biased region" description="Low complexity" evidence="1">
    <location>
        <begin position="135"/>
        <end position="164"/>
    </location>
</feature>
<dbReference type="InterPro" id="IPR049281">
    <property type="entry name" value="BVU_3817-like_C_sf"/>
</dbReference>
<gene>
    <name evidence="4" type="ORF">MTP16_19740</name>
</gene>
<dbReference type="InterPro" id="IPR049280">
    <property type="entry name" value="DUF6852"/>
</dbReference>
<dbReference type="EMBL" id="CP094534">
    <property type="protein sequence ID" value="UOE33345.1"/>
    <property type="molecule type" value="Genomic_DNA"/>
</dbReference>
<dbReference type="Gene3D" id="2.30.30.730">
    <property type="match status" value="1"/>
</dbReference>
<feature type="domain" description="DUF5606" evidence="2">
    <location>
        <begin position="5"/>
        <end position="51"/>
    </location>
</feature>
<feature type="region of interest" description="Disordered" evidence="1">
    <location>
        <begin position="135"/>
        <end position="216"/>
    </location>
</feature>
<dbReference type="InterPro" id="IPR041218">
    <property type="entry name" value="DUF5606"/>
</dbReference>
<keyword evidence="5" id="KW-1185">Reference proteome</keyword>
<proteinExistence type="predicted"/>
<dbReference type="Proteomes" id="UP000831390">
    <property type="component" value="Chromosome"/>
</dbReference>
<dbReference type="RefSeq" id="WP_243513048.1">
    <property type="nucleotide sequence ID" value="NZ_CP094534.1"/>
</dbReference>
<protein>
    <submittedName>
        <fullName evidence="4">DUF5606 domain-containing protein</fullName>
    </submittedName>
</protein>
<evidence type="ECO:0000313" key="4">
    <source>
        <dbReference type="EMBL" id="UOE33345.1"/>
    </source>
</evidence>
<evidence type="ECO:0000256" key="1">
    <source>
        <dbReference type="SAM" id="MobiDB-lite"/>
    </source>
</evidence>
<accession>A0ABY4B2Y9</accession>